<sequence length="63" mass="7737">MCKRVSYFLNQIFKTTILRIVTKNTILYYMHLTSNDFIFSKFRGIELIKKRYISKKSFKFILF</sequence>
<gene>
    <name evidence="1" type="ORF">DDQ68_19245</name>
</gene>
<organism evidence="1 2">
    <name type="scientific">Hymenobacter nivis</name>
    <dbReference type="NCBI Taxonomy" id="1850093"/>
    <lineage>
        <taxon>Bacteria</taxon>
        <taxon>Pseudomonadati</taxon>
        <taxon>Bacteroidota</taxon>
        <taxon>Cytophagia</taxon>
        <taxon>Cytophagales</taxon>
        <taxon>Hymenobacteraceae</taxon>
        <taxon>Hymenobacter</taxon>
    </lineage>
</organism>
<name>A0A2Z3GRJ5_9BACT</name>
<dbReference type="Proteomes" id="UP000245999">
    <property type="component" value="Chromosome"/>
</dbReference>
<reference evidence="2" key="1">
    <citation type="submission" date="2018-04" db="EMBL/GenBank/DDBJ databases">
        <title>Complete genome of Antarctic heterotrophic bacterium Hymenobacter nivis.</title>
        <authorList>
            <person name="Terashima M."/>
        </authorList>
    </citation>
    <scope>NUCLEOTIDE SEQUENCE [LARGE SCALE GENOMIC DNA]</scope>
    <source>
        <strain evidence="2">NBRC 111535</strain>
    </source>
</reference>
<accession>A0A2Z3GRJ5</accession>
<dbReference type="AlphaFoldDB" id="A0A2Z3GRJ5"/>
<evidence type="ECO:0000313" key="2">
    <source>
        <dbReference type="Proteomes" id="UP000245999"/>
    </source>
</evidence>
<protein>
    <submittedName>
        <fullName evidence="1">Uncharacterized protein</fullName>
    </submittedName>
</protein>
<evidence type="ECO:0000313" key="1">
    <source>
        <dbReference type="EMBL" id="AWM34722.1"/>
    </source>
</evidence>
<dbReference type="KEGG" id="hnv:DDQ68_19245"/>
<dbReference type="EMBL" id="CP029145">
    <property type="protein sequence ID" value="AWM34722.1"/>
    <property type="molecule type" value="Genomic_DNA"/>
</dbReference>
<proteinExistence type="predicted"/>
<keyword evidence="2" id="KW-1185">Reference proteome</keyword>